<evidence type="ECO:0000256" key="1">
    <source>
        <dbReference type="SAM" id="Phobius"/>
    </source>
</evidence>
<reference evidence="2 3" key="1">
    <citation type="submission" date="2019-03" db="EMBL/GenBank/DDBJ databases">
        <title>Deep-cultivation of Planctomycetes and their phenomic and genomic characterization uncovers novel biology.</title>
        <authorList>
            <person name="Wiegand S."/>
            <person name="Jogler M."/>
            <person name="Boedeker C."/>
            <person name="Pinto D."/>
            <person name="Vollmers J."/>
            <person name="Rivas-Marin E."/>
            <person name="Kohn T."/>
            <person name="Peeters S.H."/>
            <person name="Heuer A."/>
            <person name="Rast P."/>
            <person name="Oberbeckmann S."/>
            <person name="Bunk B."/>
            <person name="Jeske O."/>
            <person name="Meyerdierks A."/>
            <person name="Storesund J.E."/>
            <person name="Kallscheuer N."/>
            <person name="Luecker S."/>
            <person name="Lage O.M."/>
            <person name="Pohl T."/>
            <person name="Merkel B.J."/>
            <person name="Hornburger P."/>
            <person name="Mueller R.-W."/>
            <person name="Bruemmer F."/>
            <person name="Labrenz M."/>
            <person name="Spormann A.M."/>
            <person name="Op den Camp H."/>
            <person name="Overmann J."/>
            <person name="Amann R."/>
            <person name="Jetten M.S.M."/>
            <person name="Mascher T."/>
            <person name="Medema M.H."/>
            <person name="Devos D.P."/>
            <person name="Kaster A.-K."/>
            <person name="Ovreas L."/>
            <person name="Rohde M."/>
            <person name="Galperin M.Y."/>
            <person name="Jogler C."/>
        </authorList>
    </citation>
    <scope>NUCLEOTIDE SEQUENCE [LARGE SCALE GENOMIC DNA]</scope>
    <source>
        <strain evidence="2 3">V144</strain>
    </source>
</reference>
<feature type="transmembrane region" description="Helical" evidence="1">
    <location>
        <begin position="30"/>
        <end position="49"/>
    </location>
</feature>
<name>A0A517VQE2_9PLAN</name>
<evidence type="ECO:0000313" key="3">
    <source>
        <dbReference type="Proteomes" id="UP000318704"/>
    </source>
</evidence>
<sequence>MLVARLFIISPLWVAYFFHETYDGPLHEQMSFGSLLICSAVAFLFLAWWDSGRAPRSAISVIMRNMVLMYCVVWSILLLFGIGWFFWYMLAHATMWVIVFWQLVTHWVAHHFVYPFADRNYYAVRKTGWHPFWDTTVFNWDSEIIKDGGFEQPTYEGFVPPEHFRFQCPRCLARVEHSFGVCWNCRYGSCPSDESEYYERWEN</sequence>
<keyword evidence="1" id="KW-1133">Transmembrane helix</keyword>
<evidence type="ECO:0000313" key="2">
    <source>
        <dbReference type="EMBL" id="QDT95241.1"/>
    </source>
</evidence>
<dbReference type="KEGG" id="gaw:V144x_06820"/>
<gene>
    <name evidence="2" type="ORF">V144x_06820</name>
</gene>
<keyword evidence="1" id="KW-0812">Transmembrane</keyword>
<organism evidence="2 3">
    <name type="scientific">Gimesia aquarii</name>
    <dbReference type="NCBI Taxonomy" id="2527964"/>
    <lineage>
        <taxon>Bacteria</taxon>
        <taxon>Pseudomonadati</taxon>
        <taxon>Planctomycetota</taxon>
        <taxon>Planctomycetia</taxon>
        <taxon>Planctomycetales</taxon>
        <taxon>Planctomycetaceae</taxon>
        <taxon>Gimesia</taxon>
    </lineage>
</organism>
<accession>A0A517VQE2</accession>
<dbReference type="AlphaFoldDB" id="A0A517VQE2"/>
<dbReference type="EMBL" id="CP037920">
    <property type="protein sequence ID" value="QDT95241.1"/>
    <property type="molecule type" value="Genomic_DNA"/>
</dbReference>
<protein>
    <submittedName>
        <fullName evidence="2">Uncharacterized protein</fullName>
    </submittedName>
</protein>
<dbReference type="RefSeq" id="WP_144981340.1">
    <property type="nucleotide sequence ID" value="NZ_CP037920.1"/>
</dbReference>
<keyword evidence="1" id="KW-0472">Membrane</keyword>
<proteinExistence type="predicted"/>
<feature type="transmembrane region" description="Helical" evidence="1">
    <location>
        <begin position="61"/>
        <end position="87"/>
    </location>
</feature>
<dbReference type="Proteomes" id="UP000318704">
    <property type="component" value="Chromosome"/>
</dbReference>
<feature type="transmembrane region" description="Helical" evidence="1">
    <location>
        <begin position="93"/>
        <end position="117"/>
    </location>
</feature>